<gene>
    <name evidence="1" type="ORF">HT578_11090</name>
</gene>
<accession>A0ABX8E5A5</accession>
<name>A0ABX8E5A5_9SPHN</name>
<dbReference type="RefSeq" id="WP_159108041.1">
    <property type="nucleotide sequence ID" value="NZ_CP054856.1"/>
</dbReference>
<dbReference type="Proteomes" id="UP000677126">
    <property type="component" value="Chromosome"/>
</dbReference>
<evidence type="ECO:0000313" key="2">
    <source>
        <dbReference type="Proteomes" id="UP000677126"/>
    </source>
</evidence>
<organism evidence="1 2">
    <name type="scientific">Novosphingobium decolorationis</name>
    <dbReference type="NCBI Taxonomy" id="2698673"/>
    <lineage>
        <taxon>Bacteria</taxon>
        <taxon>Pseudomonadati</taxon>
        <taxon>Pseudomonadota</taxon>
        <taxon>Alphaproteobacteria</taxon>
        <taxon>Sphingomonadales</taxon>
        <taxon>Sphingomonadaceae</taxon>
        <taxon>Novosphingobium</taxon>
    </lineage>
</organism>
<keyword evidence="2" id="KW-1185">Reference proteome</keyword>
<evidence type="ECO:0000313" key="1">
    <source>
        <dbReference type="EMBL" id="QVM84159.1"/>
    </source>
</evidence>
<sequence length="54" mass="5696">MNDLYSALLAAIIASAGYRKFSTPSCVHLEQPPALSALAALSRTHLLLGKKDVA</sequence>
<dbReference type="EMBL" id="CP054856">
    <property type="protein sequence ID" value="QVM84159.1"/>
    <property type="molecule type" value="Genomic_DNA"/>
</dbReference>
<protein>
    <submittedName>
        <fullName evidence="1">Uncharacterized protein</fullName>
    </submittedName>
</protein>
<proteinExistence type="predicted"/>
<reference evidence="1 2" key="1">
    <citation type="journal article" date="2021" name="Int. J. Syst. Evol. Microbiol.">
        <title>Novosphingobium decolorationis sp. nov., an aniline blue-decolourizing bacterium isolated from East Pacific sediment.</title>
        <authorList>
            <person name="Chen X."/>
            <person name="Dong B."/>
            <person name="Chen T."/>
            <person name="Ren N."/>
            <person name="Wang J."/>
            <person name="Xu Y."/>
            <person name="Yang J."/>
            <person name="Zhu S."/>
            <person name="Chen J."/>
        </authorList>
    </citation>
    <scope>NUCLEOTIDE SEQUENCE [LARGE SCALE GENOMIC DNA]</scope>
    <source>
        <strain evidence="1 2">502str22</strain>
    </source>
</reference>